<dbReference type="SUPFAM" id="SSF88713">
    <property type="entry name" value="Glycoside hydrolase/deacetylase"/>
    <property type="match status" value="1"/>
</dbReference>
<reference evidence="2" key="1">
    <citation type="submission" date="2023-07" db="EMBL/GenBank/DDBJ databases">
        <title>30 novel species of actinomycetes from the DSMZ collection.</title>
        <authorList>
            <person name="Nouioui I."/>
        </authorList>
    </citation>
    <scope>NUCLEOTIDE SEQUENCE [LARGE SCALE GENOMIC DNA]</scope>
    <source>
        <strain evidence="2">DSM 45834</strain>
    </source>
</reference>
<evidence type="ECO:0000313" key="1">
    <source>
        <dbReference type="EMBL" id="MDT0350113.1"/>
    </source>
</evidence>
<comment type="caution">
    <text evidence="1">The sequence shown here is derived from an EMBL/GenBank/DDBJ whole genome shotgun (WGS) entry which is preliminary data.</text>
</comment>
<dbReference type="EMBL" id="JAVREJ010000006">
    <property type="protein sequence ID" value="MDT0350113.1"/>
    <property type="molecule type" value="Genomic_DNA"/>
</dbReference>
<protein>
    <submittedName>
        <fullName evidence="1">Uncharacterized protein</fullName>
    </submittedName>
</protein>
<keyword evidence="2" id="KW-1185">Reference proteome</keyword>
<proteinExistence type="predicted"/>
<dbReference type="InterPro" id="IPR011330">
    <property type="entry name" value="Glyco_hydro/deAcase_b/a-brl"/>
</dbReference>
<evidence type="ECO:0000313" key="2">
    <source>
        <dbReference type="Proteomes" id="UP001183202"/>
    </source>
</evidence>
<dbReference type="RefSeq" id="WP_311556139.1">
    <property type="nucleotide sequence ID" value="NZ_JAVREJ010000006.1"/>
</dbReference>
<accession>A0ABU2N9F6</accession>
<name>A0ABU2N9F6_9PSEU</name>
<gene>
    <name evidence="1" type="ORF">RM445_11315</name>
</gene>
<sequence>MPLTIAHATTESLPRVVLATAGTSTLDVLLPFRVDLDDPARTVTGWDLDVEVDGRSWGSRVRSRRLRDGLADAIRERMARTGVFTFDHLPYYAGLHDDDIRAGRAVYLECRVPGVRPGATVTYALSVTVSGGGRSETLVSGPRTLHAVDPRFTRDEVRRIHSPGTFQAGRAWVLHHRRDAALDQFRIDVADLGADGPPERADLVVQVGDTVIDLPAGRYPTVPLVDVAADSVTFAVPADGATPPPVTVRYRGGDPVTVDPAGRVDVGTARVIFVNFAIQGLNDLFATPDDDYQPPRSYTRLTMRDEAASYSSRPGSEENSVGDGYAFTIDAHRRYRIPQMWAMNGGLATLLAHDCPDDVDALRRDVQAGLLVPVVAGYGAHRLPYYTADTNVDAIRFGARVLEQVLGAARPVYYPDQRLTTCKDNVAGALRSAGMEYVVVDAGTGQGAVPDGAVETPGNTAVADAKPPMGAMHDGRWLNWQYVWRDRRSGTKVLFIDREMKDGLFAADGDTADRGKPAQSIRCKFLEMASAPVVHARNLLVYSDDADKASGNGWFDGGYDTRAANNFRYQAVLSWLAAHPWVEVVTTDDLTDDDVVGELDLVRASDPYIEEQWRLPNPAAEGHDNGLAYDTWYAAWADTNAVWLGETLRAMSDRAEQAIDRCRPDDPDDADELLLLARLYFLMCLHESQWSKRPRIEPDNDGFDHCENFVAAESLQLRNAHVYLAARHWARWVRDGGTGTHRDDGPVVAAVAQAGVPGAVPTWWRADRAGLQWDHDPLTNVVLYNEHALVVADRNGGRITHLFAMVGGRPVSVSGTSKAYQFVDVDWAGDSGVECDGLVLQNTVWSPNHGYVACDVEASRGTIGSRPPNDRGFDLYYPDNFNLYDEVSGADPLSVTFAYGPGTGEAPPATVATLDRLLAADRDAKLAGERGIVLHDVGEFGEFRKTIALDGRTVQISYEGTEPGHRVANEFCVDLLAAALDGHRQRHTVAADGRSATVTNDDGLSVRLDLGPGCRFSDGVITPADAPTADSLRLHRVLTDDLEIVAPDGGDFSYSIVLP</sequence>
<dbReference type="Proteomes" id="UP001183202">
    <property type="component" value="Unassembled WGS sequence"/>
</dbReference>
<organism evidence="1 2">
    <name type="scientific">Pseudonocardia charpentierae</name>
    <dbReference type="NCBI Taxonomy" id="3075545"/>
    <lineage>
        <taxon>Bacteria</taxon>
        <taxon>Bacillati</taxon>
        <taxon>Actinomycetota</taxon>
        <taxon>Actinomycetes</taxon>
        <taxon>Pseudonocardiales</taxon>
        <taxon>Pseudonocardiaceae</taxon>
        <taxon>Pseudonocardia</taxon>
    </lineage>
</organism>
<dbReference type="Gene3D" id="3.20.110.20">
    <property type="match status" value="1"/>
</dbReference>